<feature type="compositionally biased region" description="Basic residues" evidence="8">
    <location>
        <begin position="427"/>
        <end position="436"/>
    </location>
</feature>
<gene>
    <name evidence="12" type="ORF">EXU30_15030</name>
</gene>
<dbReference type="AlphaFoldDB" id="A0A411PJW4"/>
<dbReference type="GO" id="GO:0003724">
    <property type="term" value="F:RNA helicase activity"/>
    <property type="evidence" value="ECO:0007669"/>
    <property type="project" value="InterPro"/>
</dbReference>
<feature type="region of interest" description="Disordered" evidence="8">
    <location>
        <begin position="378"/>
        <end position="474"/>
    </location>
</feature>
<dbReference type="InterPro" id="IPR014014">
    <property type="entry name" value="RNA_helicase_DEAD_Q_motif"/>
</dbReference>
<dbReference type="InterPro" id="IPR011545">
    <property type="entry name" value="DEAD/DEAH_box_helicase_dom"/>
</dbReference>
<evidence type="ECO:0000259" key="9">
    <source>
        <dbReference type="PROSITE" id="PS51192"/>
    </source>
</evidence>
<dbReference type="OrthoDB" id="9805696at2"/>
<evidence type="ECO:0000313" key="13">
    <source>
        <dbReference type="Proteomes" id="UP000291106"/>
    </source>
</evidence>
<dbReference type="GO" id="GO:0016787">
    <property type="term" value="F:hydrolase activity"/>
    <property type="evidence" value="ECO:0007669"/>
    <property type="project" value="UniProtKB-KW"/>
</dbReference>
<dbReference type="EMBL" id="CP036200">
    <property type="protein sequence ID" value="QBF83845.1"/>
    <property type="molecule type" value="Genomic_DNA"/>
</dbReference>
<evidence type="ECO:0000256" key="3">
    <source>
        <dbReference type="ARBA" id="ARBA00022806"/>
    </source>
</evidence>
<feature type="domain" description="DEAD-box RNA helicase Q" evidence="11">
    <location>
        <begin position="1"/>
        <end position="29"/>
    </location>
</feature>
<evidence type="ECO:0000256" key="1">
    <source>
        <dbReference type="ARBA" id="ARBA00022741"/>
    </source>
</evidence>
<name>A0A411PJW4_9GAMM</name>
<evidence type="ECO:0000256" key="4">
    <source>
        <dbReference type="ARBA" id="ARBA00022840"/>
    </source>
</evidence>
<evidence type="ECO:0000259" key="11">
    <source>
        <dbReference type="PROSITE" id="PS51195"/>
    </source>
</evidence>
<dbReference type="InterPro" id="IPR000629">
    <property type="entry name" value="RNA-helicase_DEAD-box_CS"/>
</dbReference>
<dbReference type="CDD" id="cd00268">
    <property type="entry name" value="DEADc"/>
    <property type="match status" value="1"/>
</dbReference>
<dbReference type="SMART" id="SM00487">
    <property type="entry name" value="DEXDc"/>
    <property type="match status" value="1"/>
</dbReference>
<dbReference type="GO" id="GO:0005829">
    <property type="term" value="C:cytosol"/>
    <property type="evidence" value="ECO:0007669"/>
    <property type="project" value="TreeGrafter"/>
</dbReference>
<dbReference type="InterPro" id="IPR050079">
    <property type="entry name" value="DEAD_box_RNA_helicase"/>
</dbReference>
<dbReference type="PROSITE" id="PS51195">
    <property type="entry name" value="Q_MOTIF"/>
    <property type="match status" value="1"/>
</dbReference>
<evidence type="ECO:0000313" key="12">
    <source>
        <dbReference type="EMBL" id="QBF83845.1"/>
    </source>
</evidence>
<sequence>MSFAKLGLSQPIVNALDELNYQQPTPIQAKAIPVALSGNNIIAAAQTGTGKTASFVLPILQRLVASGAATQGVRPKRIKALILAPTRELVLQVQSNIKAYSKNLNINALAMYGGVDSKPQKQALIEGVHILVATPGRLLDMYTQRALHFDELELLVLDEADRMLDMGFIDDINRIVERLPERRQSMLFSATLNNAVRSLAKTNIKKATEISLISKERKPLIEQWAIPVDKDKKSALLSHLISQNSWLQALIFIGTKHGAAKLVSQLEKRGIEAESFHSGRSQAVREQILHDFKAGKVKYIVATGVVARGIDIDDLKLVINYDLPYPADEYIHRIGRTGRAGNQGQAVSLLSKDDFKNFCAIERKLQQIIERRVEAEFEPKKPLPKSDLNFVPKKKPASKLDDTKPSKPERMSKSHGAKGHSVTQIGKKSKSNKAKRTQLERQRSDKPTKRENTDNQNTKATPNGDGSFNPWLKR</sequence>
<dbReference type="Pfam" id="PF00271">
    <property type="entry name" value="Helicase_C"/>
    <property type="match status" value="1"/>
</dbReference>
<dbReference type="InterPro" id="IPR027417">
    <property type="entry name" value="P-loop_NTPase"/>
</dbReference>
<evidence type="ECO:0000256" key="2">
    <source>
        <dbReference type="ARBA" id="ARBA00022801"/>
    </source>
</evidence>
<dbReference type="InterPro" id="IPR014001">
    <property type="entry name" value="Helicase_ATP-bd"/>
</dbReference>
<keyword evidence="1 7" id="KW-0547">Nucleotide-binding</keyword>
<dbReference type="InterPro" id="IPR001650">
    <property type="entry name" value="Helicase_C-like"/>
</dbReference>
<accession>A0A411PJW4</accession>
<keyword evidence="4 7" id="KW-0067">ATP-binding</keyword>
<feature type="compositionally biased region" description="Basic and acidic residues" evidence="8">
    <location>
        <begin position="398"/>
        <end position="412"/>
    </location>
</feature>
<proteinExistence type="inferred from homology"/>
<feature type="compositionally biased region" description="Basic and acidic residues" evidence="8">
    <location>
        <begin position="437"/>
        <end position="453"/>
    </location>
</feature>
<dbReference type="CDD" id="cd18787">
    <property type="entry name" value="SF2_C_DEAD"/>
    <property type="match status" value="1"/>
</dbReference>
<dbReference type="PROSITE" id="PS00039">
    <property type="entry name" value="DEAD_ATP_HELICASE"/>
    <property type="match status" value="1"/>
</dbReference>
<protein>
    <submittedName>
        <fullName evidence="12">DEAD/DEAH box helicase</fullName>
    </submittedName>
</protein>
<dbReference type="SMART" id="SM00490">
    <property type="entry name" value="HELICc"/>
    <property type="match status" value="1"/>
</dbReference>
<keyword evidence="3 7" id="KW-0347">Helicase</keyword>
<evidence type="ECO:0000259" key="10">
    <source>
        <dbReference type="PROSITE" id="PS51194"/>
    </source>
</evidence>
<dbReference type="Proteomes" id="UP000291106">
    <property type="component" value="Chromosome"/>
</dbReference>
<organism evidence="12 13">
    <name type="scientific">Shewanella maritima</name>
    <dbReference type="NCBI Taxonomy" id="2520507"/>
    <lineage>
        <taxon>Bacteria</taxon>
        <taxon>Pseudomonadati</taxon>
        <taxon>Pseudomonadota</taxon>
        <taxon>Gammaproteobacteria</taxon>
        <taxon>Alteromonadales</taxon>
        <taxon>Shewanellaceae</taxon>
        <taxon>Shewanella</taxon>
    </lineage>
</organism>
<feature type="compositionally biased region" description="Polar residues" evidence="8">
    <location>
        <begin position="454"/>
        <end position="466"/>
    </location>
</feature>
<dbReference type="RefSeq" id="WP_130601365.1">
    <property type="nucleotide sequence ID" value="NZ_CP036200.1"/>
</dbReference>
<reference evidence="12 13" key="1">
    <citation type="submission" date="2019-02" db="EMBL/GenBank/DDBJ databases">
        <title>Shewanella sp. D4-2 isolated from Dokdo Island.</title>
        <authorList>
            <person name="Baek K."/>
        </authorList>
    </citation>
    <scope>NUCLEOTIDE SEQUENCE [LARGE SCALE GENOMIC DNA]</scope>
    <source>
        <strain evidence="12 13">D4-2</strain>
    </source>
</reference>
<dbReference type="GO" id="GO:0003676">
    <property type="term" value="F:nucleic acid binding"/>
    <property type="evidence" value="ECO:0007669"/>
    <property type="project" value="InterPro"/>
</dbReference>
<dbReference type="Gene3D" id="3.40.50.300">
    <property type="entry name" value="P-loop containing nucleotide triphosphate hydrolases"/>
    <property type="match status" value="2"/>
</dbReference>
<evidence type="ECO:0000256" key="7">
    <source>
        <dbReference type="RuleBase" id="RU000492"/>
    </source>
</evidence>
<dbReference type="PANTHER" id="PTHR47959">
    <property type="entry name" value="ATP-DEPENDENT RNA HELICASE RHLE-RELATED"/>
    <property type="match status" value="1"/>
</dbReference>
<feature type="domain" description="Helicase C-terminal" evidence="10">
    <location>
        <begin position="220"/>
        <end position="389"/>
    </location>
</feature>
<dbReference type="SUPFAM" id="SSF52540">
    <property type="entry name" value="P-loop containing nucleoside triphosphate hydrolases"/>
    <property type="match status" value="1"/>
</dbReference>
<keyword evidence="2 7" id="KW-0378">Hydrolase</keyword>
<dbReference type="PROSITE" id="PS51192">
    <property type="entry name" value="HELICASE_ATP_BIND_1"/>
    <property type="match status" value="1"/>
</dbReference>
<dbReference type="PANTHER" id="PTHR47959:SF11">
    <property type="entry name" value="ATP-DEPENDENT RNA HELICASE DEAD BOX FAMILY"/>
    <property type="match status" value="1"/>
</dbReference>
<evidence type="ECO:0000256" key="6">
    <source>
        <dbReference type="PROSITE-ProRule" id="PRU00552"/>
    </source>
</evidence>
<dbReference type="Pfam" id="PF00270">
    <property type="entry name" value="DEAD"/>
    <property type="match status" value="1"/>
</dbReference>
<feature type="short sequence motif" description="Q motif" evidence="6">
    <location>
        <begin position="1"/>
        <end position="29"/>
    </location>
</feature>
<comment type="similarity">
    <text evidence="5 7">Belongs to the DEAD box helicase family.</text>
</comment>
<feature type="domain" description="Helicase ATP-binding" evidence="9">
    <location>
        <begin position="32"/>
        <end position="210"/>
    </location>
</feature>
<dbReference type="KEGG" id="smai:EXU30_15030"/>
<evidence type="ECO:0000256" key="5">
    <source>
        <dbReference type="ARBA" id="ARBA00038437"/>
    </source>
</evidence>
<dbReference type="InterPro" id="IPR044742">
    <property type="entry name" value="DEAD/DEAH_RhlB"/>
</dbReference>
<evidence type="ECO:0000256" key="8">
    <source>
        <dbReference type="SAM" id="MobiDB-lite"/>
    </source>
</evidence>
<dbReference type="GO" id="GO:0005524">
    <property type="term" value="F:ATP binding"/>
    <property type="evidence" value="ECO:0007669"/>
    <property type="project" value="UniProtKB-KW"/>
</dbReference>
<keyword evidence="13" id="KW-1185">Reference proteome</keyword>
<dbReference type="PROSITE" id="PS51194">
    <property type="entry name" value="HELICASE_CTER"/>
    <property type="match status" value="1"/>
</dbReference>